<evidence type="ECO:0000313" key="3">
    <source>
        <dbReference type="Proteomes" id="UP000186026"/>
    </source>
</evidence>
<evidence type="ECO:0000256" key="1">
    <source>
        <dbReference type="SAM" id="SignalP"/>
    </source>
</evidence>
<accession>A0A1N7JNI0</accession>
<proteinExistence type="predicted"/>
<name>A0A1N7JNI0_9BACT</name>
<keyword evidence="1" id="KW-0732">Signal</keyword>
<protein>
    <recommendedName>
        <fullName evidence="4">Outer membrane protein beta-barrel domain-containing protein</fullName>
    </recommendedName>
</protein>
<dbReference type="Proteomes" id="UP000186026">
    <property type="component" value="Unassembled WGS sequence"/>
</dbReference>
<sequence>MTLLKNKFLLFTSIILLLCLQLEAFAQEEAETFTAKNSVFVDLGANALQYAVNYGRIIHQNNKLKIAASVGFSMRYRQPSEPIHSGYLIPVIPAEITAFLGRDKHHLEFGTGFFTILNRRFLLDPDQAGELQEKTYWDRFVMARIGYRYQKPNGGFFYRIGYTPTLAFYNSGVSENPIQFLPFGLGVSLGKSF</sequence>
<organism evidence="2 3">
    <name type="scientific">Belliella pelovolcani</name>
    <dbReference type="NCBI Taxonomy" id="529505"/>
    <lineage>
        <taxon>Bacteria</taxon>
        <taxon>Pseudomonadati</taxon>
        <taxon>Bacteroidota</taxon>
        <taxon>Cytophagia</taxon>
        <taxon>Cytophagales</taxon>
        <taxon>Cyclobacteriaceae</taxon>
        <taxon>Belliella</taxon>
    </lineage>
</organism>
<feature type="signal peptide" evidence="1">
    <location>
        <begin position="1"/>
        <end position="26"/>
    </location>
</feature>
<dbReference type="RefSeq" id="WP_076497595.1">
    <property type="nucleotide sequence ID" value="NZ_FTOP01000001.1"/>
</dbReference>
<keyword evidence="3" id="KW-1185">Reference proteome</keyword>
<evidence type="ECO:0000313" key="2">
    <source>
        <dbReference type="EMBL" id="SIS50923.1"/>
    </source>
</evidence>
<gene>
    <name evidence="2" type="ORF">SAMN05421761_101163</name>
</gene>
<dbReference type="EMBL" id="FTOP01000001">
    <property type="protein sequence ID" value="SIS50923.1"/>
    <property type="molecule type" value="Genomic_DNA"/>
</dbReference>
<dbReference type="AlphaFoldDB" id="A0A1N7JNI0"/>
<evidence type="ECO:0008006" key="4">
    <source>
        <dbReference type="Google" id="ProtNLM"/>
    </source>
</evidence>
<dbReference type="OrthoDB" id="966005at2"/>
<feature type="chain" id="PRO_5013043268" description="Outer membrane protein beta-barrel domain-containing protein" evidence="1">
    <location>
        <begin position="27"/>
        <end position="193"/>
    </location>
</feature>
<reference evidence="3" key="1">
    <citation type="submission" date="2017-01" db="EMBL/GenBank/DDBJ databases">
        <authorList>
            <person name="Varghese N."/>
            <person name="Submissions S."/>
        </authorList>
    </citation>
    <scope>NUCLEOTIDE SEQUENCE [LARGE SCALE GENOMIC DNA]</scope>
    <source>
        <strain evidence="3">DSM 46698</strain>
    </source>
</reference>